<proteinExistence type="predicted"/>
<gene>
    <name evidence="1" type="ORF">HNP60_002309</name>
</gene>
<evidence type="ECO:0000313" key="1">
    <source>
        <dbReference type="EMBL" id="MBB5986335.1"/>
    </source>
</evidence>
<evidence type="ECO:0000313" key="2">
    <source>
        <dbReference type="Proteomes" id="UP001138540"/>
    </source>
</evidence>
<keyword evidence="2" id="KW-1185">Reference proteome</keyword>
<organism evidence="1 2">
    <name type="scientific">Sphingobium lignivorans</name>
    <dbReference type="NCBI Taxonomy" id="2735886"/>
    <lineage>
        <taxon>Bacteria</taxon>
        <taxon>Pseudomonadati</taxon>
        <taxon>Pseudomonadota</taxon>
        <taxon>Alphaproteobacteria</taxon>
        <taxon>Sphingomonadales</taxon>
        <taxon>Sphingomonadaceae</taxon>
        <taxon>Sphingobium</taxon>
    </lineage>
</organism>
<dbReference type="Proteomes" id="UP001138540">
    <property type="component" value="Unassembled WGS sequence"/>
</dbReference>
<dbReference type="RefSeq" id="WP_184153727.1">
    <property type="nucleotide sequence ID" value="NZ_JACHKA010000001.1"/>
</dbReference>
<dbReference type="EMBL" id="JACHKA010000001">
    <property type="protein sequence ID" value="MBB5986335.1"/>
    <property type="molecule type" value="Genomic_DNA"/>
</dbReference>
<evidence type="ECO:0008006" key="3">
    <source>
        <dbReference type="Google" id="ProtNLM"/>
    </source>
</evidence>
<name>A0ABR6NGC1_9SPHN</name>
<reference evidence="1 2" key="1">
    <citation type="submission" date="2020-08" db="EMBL/GenBank/DDBJ databases">
        <title>Exploring microbial biodiversity for novel pathways involved in the catabolism of aromatic compounds derived from lignin.</title>
        <authorList>
            <person name="Elkins J."/>
        </authorList>
    </citation>
    <scope>NUCLEOTIDE SEQUENCE [LARGE SCALE GENOMIC DNA]</scope>
    <source>
        <strain evidence="1 2">B1D3A</strain>
    </source>
</reference>
<dbReference type="CDD" id="cd09627">
    <property type="entry name" value="DOMON_murB_like"/>
    <property type="match status" value="1"/>
</dbReference>
<sequence>MSSILAERALQCHPATPCAAIVALGARIARTADFGWEISFIAAGDPSLVSLPPAAPPVHSDGLWKTTCFELFFARPGDAYAELNLSPSGAFAAYHFDHYRTGMTRIDLPAPDIAVTGGSERLVMTARLCEDCLPWDRTGRIGISAVIEEQGGRISYWALAHPPGKPDFHHRDCFALALPPLGSA</sequence>
<protein>
    <recommendedName>
        <fullName evidence="3">DOMON-like domain-containing protein</fullName>
    </recommendedName>
</protein>
<accession>A0ABR6NGC1</accession>
<comment type="caution">
    <text evidence="1">The sequence shown here is derived from an EMBL/GenBank/DDBJ whole genome shotgun (WGS) entry which is preliminary data.</text>
</comment>